<gene>
    <name evidence="7" type="ORF">AAFF_G00045030</name>
</gene>
<dbReference type="GO" id="GO:0005874">
    <property type="term" value="C:microtubule"/>
    <property type="evidence" value="ECO:0007669"/>
    <property type="project" value="UniProtKB-KW"/>
</dbReference>
<evidence type="ECO:0000313" key="7">
    <source>
        <dbReference type="EMBL" id="KAJ8394493.1"/>
    </source>
</evidence>
<keyword evidence="2" id="KW-0436">Ligase</keyword>
<name>A0AAD7S222_9TELE</name>
<keyword evidence="3" id="KW-0493">Microtubule</keyword>
<evidence type="ECO:0000256" key="1">
    <source>
        <dbReference type="ARBA" id="ARBA00006820"/>
    </source>
</evidence>
<dbReference type="InterPro" id="IPR004344">
    <property type="entry name" value="TTL/TTLL_fam"/>
</dbReference>
<evidence type="ECO:0000256" key="2">
    <source>
        <dbReference type="ARBA" id="ARBA00022598"/>
    </source>
</evidence>
<dbReference type="AlphaFoldDB" id="A0AAD7S222"/>
<dbReference type="PANTHER" id="PTHR12241:SF162">
    <property type="entry name" value="TUBULIN MONOGLUTAMYLASE TTLL4"/>
    <property type="match status" value="1"/>
</dbReference>
<dbReference type="PROSITE" id="PS51221">
    <property type="entry name" value="TTL"/>
    <property type="match status" value="1"/>
</dbReference>
<comment type="caution">
    <text evidence="7">The sequence shown here is derived from an EMBL/GenBank/DDBJ whole genome shotgun (WGS) entry which is preliminary data.</text>
</comment>
<keyword evidence="8" id="KW-1185">Reference proteome</keyword>
<evidence type="ECO:0008006" key="9">
    <source>
        <dbReference type="Google" id="ProtNLM"/>
    </source>
</evidence>
<keyword evidence="4" id="KW-0547">Nucleotide-binding</keyword>
<evidence type="ECO:0000256" key="3">
    <source>
        <dbReference type="ARBA" id="ARBA00022701"/>
    </source>
</evidence>
<dbReference type="PANTHER" id="PTHR12241">
    <property type="entry name" value="TUBULIN POLYGLUTAMYLASE"/>
    <property type="match status" value="1"/>
</dbReference>
<feature type="region of interest" description="Disordered" evidence="6">
    <location>
        <begin position="373"/>
        <end position="394"/>
    </location>
</feature>
<dbReference type="Pfam" id="PF03133">
    <property type="entry name" value="TTL"/>
    <property type="match status" value="1"/>
</dbReference>
<feature type="compositionally biased region" description="Basic and acidic residues" evidence="6">
    <location>
        <begin position="1023"/>
        <end position="1032"/>
    </location>
</feature>
<feature type="compositionally biased region" description="Polar residues" evidence="6">
    <location>
        <begin position="384"/>
        <end position="394"/>
    </location>
</feature>
<dbReference type="GO" id="GO:0070740">
    <property type="term" value="F:tubulin-glutamic acid ligase activity"/>
    <property type="evidence" value="ECO:0007669"/>
    <property type="project" value="TreeGrafter"/>
</dbReference>
<dbReference type="GO" id="GO:0015631">
    <property type="term" value="F:tubulin binding"/>
    <property type="evidence" value="ECO:0007669"/>
    <property type="project" value="TreeGrafter"/>
</dbReference>
<dbReference type="GO" id="GO:0005524">
    <property type="term" value="F:ATP binding"/>
    <property type="evidence" value="ECO:0007669"/>
    <property type="project" value="UniProtKB-KW"/>
</dbReference>
<evidence type="ECO:0000256" key="6">
    <source>
        <dbReference type="SAM" id="MobiDB-lite"/>
    </source>
</evidence>
<dbReference type="GO" id="GO:0036064">
    <property type="term" value="C:ciliary basal body"/>
    <property type="evidence" value="ECO:0007669"/>
    <property type="project" value="TreeGrafter"/>
</dbReference>
<dbReference type="GO" id="GO:0000226">
    <property type="term" value="P:microtubule cytoskeleton organization"/>
    <property type="evidence" value="ECO:0007669"/>
    <property type="project" value="TreeGrafter"/>
</dbReference>
<organism evidence="7 8">
    <name type="scientific">Aldrovandia affinis</name>
    <dbReference type="NCBI Taxonomy" id="143900"/>
    <lineage>
        <taxon>Eukaryota</taxon>
        <taxon>Metazoa</taxon>
        <taxon>Chordata</taxon>
        <taxon>Craniata</taxon>
        <taxon>Vertebrata</taxon>
        <taxon>Euteleostomi</taxon>
        <taxon>Actinopterygii</taxon>
        <taxon>Neopterygii</taxon>
        <taxon>Teleostei</taxon>
        <taxon>Notacanthiformes</taxon>
        <taxon>Halosauridae</taxon>
        <taxon>Aldrovandia</taxon>
    </lineage>
</organism>
<feature type="region of interest" description="Disordered" evidence="6">
    <location>
        <begin position="417"/>
        <end position="440"/>
    </location>
</feature>
<reference evidence="7" key="1">
    <citation type="journal article" date="2023" name="Science">
        <title>Genome structures resolve the early diversification of teleost fishes.</title>
        <authorList>
            <person name="Parey E."/>
            <person name="Louis A."/>
            <person name="Montfort J."/>
            <person name="Bouchez O."/>
            <person name="Roques C."/>
            <person name="Iampietro C."/>
            <person name="Lluch J."/>
            <person name="Castinel A."/>
            <person name="Donnadieu C."/>
            <person name="Desvignes T."/>
            <person name="Floi Bucao C."/>
            <person name="Jouanno E."/>
            <person name="Wen M."/>
            <person name="Mejri S."/>
            <person name="Dirks R."/>
            <person name="Jansen H."/>
            <person name="Henkel C."/>
            <person name="Chen W.J."/>
            <person name="Zahm M."/>
            <person name="Cabau C."/>
            <person name="Klopp C."/>
            <person name="Thompson A.W."/>
            <person name="Robinson-Rechavi M."/>
            <person name="Braasch I."/>
            <person name="Lecointre G."/>
            <person name="Bobe J."/>
            <person name="Postlethwait J.H."/>
            <person name="Berthelot C."/>
            <person name="Roest Crollius H."/>
            <person name="Guiguen Y."/>
        </authorList>
    </citation>
    <scope>NUCLEOTIDE SEQUENCE</scope>
    <source>
        <strain evidence="7">NC1722</strain>
    </source>
</reference>
<dbReference type="SUPFAM" id="SSF56059">
    <property type="entry name" value="Glutathione synthetase ATP-binding domain-like"/>
    <property type="match status" value="1"/>
</dbReference>
<dbReference type="Gene3D" id="3.30.470.20">
    <property type="entry name" value="ATP-grasp fold, B domain"/>
    <property type="match status" value="1"/>
</dbReference>
<dbReference type="Proteomes" id="UP001221898">
    <property type="component" value="Unassembled WGS sequence"/>
</dbReference>
<evidence type="ECO:0000313" key="8">
    <source>
        <dbReference type="Proteomes" id="UP001221898"/>
    </source>
</evidence>
<feature type="compositionally biased region" description="Low complexity" evidence="6">
    <location>
        <begin position="428"/>
        <end position="437"/>
    </location>
</feature>
<protein>
    <recommendedName>
        <fullName evidence="9">Tubulin polyglutamylase TTLL4</fullName>
    </recommendedName>
</protein>
<evidence type="ECO:0000256" key="4">
    <source>
        <dbReference type="ARBA" id="ARBA00022741"/>
    </source>
</evidence>
<dbReference type="FunFam" id="3.30.470.20:FF:000009">
    <property type="entry name" value="tubulin polyglutamylase TTLL5 isoform X1"/>
    <property type="match status" value="1"/>
</dbReference>
<evidence type="ECO:0000256" key="5">
    <source>
        <dbReference type="ARBA" id="ARBA00022840"/>
    </source>
</evidence>
<comment type="similarity">
    <text evidence="1">Belongs to the tubulin--tyrosine ligase family.</text>
</comment>
<sequence>MASGGIEELEGASSVCVHVPQAQDAPCPQDWKRLMSAVAPPGVRATQDQPLCASRIAPQHRAYLCVPAAASPTAARAGGVWDVCASCANGSSDGGRASCVVPKNPRPSSVPLVISPISLEPSTPSAGPSDPLRLCSGLLGKRAFSLRPSVYPTCPSPSKAATTMPTNQSSPWGSCQLRDSGDGTIRPLDAKVPFCPRQESTHLSLTASHSCDEPTLSHGTKPLLERWQNCTLDQEPSGQNLILDQGSMGHNLPLDRPQCESGVVLDKNGETMHKLVGGVSHLKTGTNSAQSPPCPASPPGPCLTNWTEEPCCISMDTSSAPCLDVRSCVCNPVLSAVVGRDSPSTQIQSDGASPEHLSFYSVTSQISSIHLTKESHPLPGAPSTPASPLQHQSTISQETVVTQDYGEEEELADKLKNQCSGDDDDGSESSSLSDASDTMPILPNVEELMTPELEDSRIEKPALVPSMFPFTPPTLYFCIASERVEMLPPEQSRLLKWKMSSVTPNVVKHVLARSHFRATKRGHDWLGCWGRHMRSSGFKALHEHQKLNHFPGSFQIGRKDRLWRNLSKMQTHYGKREFSFFPQSFVLPQDMKLLKKAWEEGGSPKWIIKPPASARGNGIQVIHRWGQMPRKTPLLVQKYLHKPFLISGSKFDLRIYVYVSSYDPLRIYIFTDGLVRFASCKYSSSMKSLSNKFMHLTNYSVNKQNSEYQSNSNEQTCQGHKWALKALWQYLDRKGVNTTLIWERIKDIVIKTIIAADPYVNALIQTHVRSTYSCHELFGFDIMLDENLKPWLLEVNISPSLHSSSTLDLNVKGQMVRDVLNLAGFVLPQQEVLIAANSRSSVCDEVMESKELTPKLSADEKDKRAFYQSQRFADQGAVQPKRARYFALCRRMPLPTEPRSLELLSSVLDVLTPGDVRVLVETEDELSRRGHFERVFPSYSSARYLRFFQQPRYLNILLSQWEQTHWSSRKQGLSLLRSLCQKGVHLGSTCDPAHTWSRAGQKFEPYSSLSPKQDPITCGVGSRDQDTPHRDLLSGTSSLSDIHLLGSPSPSPASESLRPKDSV</sequence>
<feature type="region of interest" description="Disordered" evidence="6">
    <location>
        <begin position="1004"/>
        <end position="1063"/>
    </location>
</feature>
<keyword evidence="5" id="KW-0067">ATP-binding</keyword>
<accession>A0AAD7S222</accession>
<proteinExistence type="inferred from homology"/>
<dbReference type="EMBL" id="JAINUG010000125">
    <property type="protein sequence ID" value="KAJ8394493.1"/>
    <property type="molecule type" value="Genomic_DNA"/>
</dbReference>